<sequence length="69" mass="7959">MKTRDKILNAIIEHPGLTTREIMAIAQLSRTNTREHLQKLESMGLIYSEADDANANKHRYFAAKEKVEF</sequence>
<evidence type="ECO:0000313" key="2">
    <source>
        <dbReference type="Proteomes" id="UP000185860"/>
    </source>
</evidence>
<dbReference type="CDD" id="cd00090">
    <property type="entry name" value="HTH_ARSR"/>
    <property type="match status" value="1"/>
</dbReference>
<gene>
    <name evidence="1" type="ORF">NIES2119_13090</name>
</gene>
<comment type="caution">
    <text evidence="1">The sequence shown here is derived from an EMBL/GenBank/DDBJ whole genome shotgun (WGS) entry which is preliminary data.</text>
</comment>
<dbReference type="Pfam" id="PF13412">
    <property type="entry name" value="HTH_24"/>
    <property type="match status" value="1"/>
</dbReference>
<dbReference type="RefSeq" id="WP_073593921.1">
    <property type="nucleotide sequence ID" value="NZ_MRCE01000011.1"/>
</dbReference>
<reference evidence="1 2" key="1">
    <citation type="submission" date="2016-11" db="EMBL/GenBank/DDBJ databases">
        <title>Draft Genome Sequences of Nine Cyanobacterial Strains from Diverse Habitats.</title>
        <authorList>
            <person name="Zhu T."/>
            <person name="Hou S."/>
            <person name="Lu X."/>
            <person name="Hess W.R."/>
        </authorList>
    </citation>
    <scope>NUCLEOTIDE SEQUENCE [LARGE SCALE GENOMIC DNA]</scope>
    <source>
        <strain evidence="1 2">IAM M-71</strain>
    </source>
</reference>
<dbReference type="OrthoDB" id="9154853at2"/>
<accession>A0A1U7IKF7</accession>
<name>A0A1U7IKF7_9CYAN</name>
<evidence type="ECO:0008006" key="3">
    <source>
        <dbReference type="Google" id="ProtNLM"/>
    </source>
</evidence>
<organism evidence="1 2">
    <name type="scientific">[Phormidium ambiguum] IAM M-71</name>
    <dbReference type="NCBI Taxonomy" id="454136"/>
    <lineage>
        <taxon>Bacteria</taxon>
        <taxon>Bacillati</taxon>
        <taxon>Cyanobacteriota</taxon>
        <taxon>Cyanophyceae</taxon>
        <taxon>Oscillatoriophycideae</taxon>
        <taxon>Aerosakkonematales</taxon>
        <taxon>Aerosakkonemataceae</taxon>
        <taxon>Floridanema</taxon>
    </lineage>
</organism>
<dbReference type="Proteomes" id="UP000185860">
    <property type="component" value="Unassembled WGS sequence"/>
</dbReference>
<protein>
    <recommendedName>
        <fullName evidence="3">HTH marR-type domain-containing protein</fullName>
    </recommendedName>
</protein>
<dbReference type="InterPro" id="IPR036390">
    <property type="entry name" value="WH_DNA-bd_sf"/>
</dbReference>
<dbReference type="InterPro" id="IPR036388">
    <property type="entry name" value="WH-like_DNA-bd_sf"/>
</dbReference>
<proteinExistence type="predicted"/>
<dbReference type="Gene3D" id="1.10.10.10">
    <property type="entry name" value="Winged helix-like DNA-binding domain superfamily/Winged helix DNA-binding domain"/>
    <property type="match status" value="1"/>
</dbReference>
<dbReference type="SUPFAM" id="SSF46785">
    <property type="entry name" value="Winged helix' DNA-binding domain"/>
    <property type="match status" value="1"/>
</dbReference>
<dbReference type="EMBL" id="MRCE01000011">
    <property type="protein sequence ID" value="OKH37634.1"/>
    <property type="molecule type" value="Genomic_DNA"/>
</dbReference>
<dbReference type="AlphaFoldDB" id="A0A1U7IKF7"/>
<evidence type="ECO:0000313" key="1">
    <source>
        <dbReference type="EMBL" id="OKH37634.1"/>
    </source>
</evidence>
<dbReference type="InterPro" id="IPR011991">
    <property type="entry name" value="ArsR-like_HTH"/>
</dbReference>